<keyword evidence="10" id="KW-0418">Kinase</keyword>
<keyword evidence="14" id="KW-0829">Tyrosine-protein kinase</keyword>
<evidence type="ECO:0000259" key="19">
    <source>
        <dbReference type="Pfam" id="PF13807"/>
    </source>
</evidence>
<gene>
    <name evidence="20" type="ORF">SAMN06265370_1473</name>
</gene>
<comment type="similarity">
    <text evidence="2">Belongs to the CpsD/CapB family.</text>
</comment>
<dbReference type="GO" id="GO:0005886">
    <property type="term" value="C:plasma membrane"/>
    <property type="evidence" value="ECO:0007669"/>
    <property type="project" value="UniProtKB-SubCell"/>
</dbReference>
<keyword evidence="11" id="KW-0067">ATP-binding</keyword>
<evidence type="ECO:0000256" key="3">
    <source>
        <dbReference type="ARBA" id="ARBA00008883"/>
    </source>
</evidence>
<evidence type="ECO:0000256" key="12">
    <source>
        <dbReference type="ARBA" id="ARBA00022989"/>
    </source>
</evidence>
<evidence type="ECO:0000313" key="21">
    <source>
        <dbReference type="Proteomes" id="UP000198417"/>
    </source>
</evidence>
<dbReference type="GO" id="GO:0004715">
    <property type="term" value="F:non-membrane spanning protein tyrosine kinase activity"/>
    <property type="evidence" value="ECO:0007669"/>
    <property type="project" value="UniProtKB-EC"/>
</dbReference>
<evidence type="ECO:0000256" key="10">
    <source>
        <dbReference type="ARBA" id="ARBA00022777"/>
    </source>
</evidence>
<keyword evidence="7" id="KW-0808">Transferase</keyword>
<evidence type="ECO:0000313" key="20">
    <source>
        <dbReference type="EMBL" id="SNR87764.1"/>
    </source>
</evidence>
<feature type="domain" description="Polysaccharide chain length determinant N-terminal" evidence="17">
    <location>
        <begin position="5"/>
        <end position="88"/>
    </location>
</feature>
<evidence type="ECO:0000256" key="16">
    <source>
        <dbReference type="SAM" id="Coils"/>
    </source>
</evidence>
<dbReference type="InterPro" id="IPR005702">
    <property type="entry name" value="Wzc-like_C"/>
</dbReference>
<keyword evidence="6" id="KW-0997">Cell inner membrane</keyword>
<dbReference type="EMBL" id="FZNN01000047">
    <property type="protein sequence ID" value="SNR87764.1"/>
    <property type="molecule type" value="Genomic_DNA"/>
</dbReference>
<evidence type="ECO:0000256" key="14">
    <source>
        <dbReference type="ARBA" id="ARBA00023137"/>
    </source>
</evidence>
<dbReference type="EC" id="2.7.10.2" evidence="4"/>
<feature type="domain" description="AAA" evidence="18">
    <location>
        <begin position="485"/>
        <end position="633"/>
    </location>
</feature>
<feature type="coiled-coil region" evidence="16">
    <location>
        <begin position="202"/>
        <end position="265"/>
    </location>
</feature>
<dbReference type="InterPro" id="IPR050445">
    <property type="entry name" value="Bact_polysacc_biosynth/exp"/>
</dbReference>
<keyword evidence="16" id="KW-0175">Coiled coil</keyword>
<evidence type="ECO:0000256" key="11">
    <source>
        <dbReference type="ARBA" id="ARBA00022840"/>
    </source>
</evidence>
<dbReference type="Pfam" id="PF13614">
    <property type="entry name" value="AAA_31"/>
    <property type="match status" value="1"/>
</dbReference>
<keyword evidence="8" id="KW-0812">Transmembrane</keyword>
<feature type="domain" description="Tyrosine-protein kinase G-rich" evidence="19">
    <location>
        <begin position="344"/>
        <end position="418"/>
    </location>
</feature>
<keyword evidence="13" id="KW-0472">Membrane</keyword>
<accession>A0A238ZYA3</accession>
<organism evidence="20 21">
    <name type="scientific">Puniceibacterium sediminis</name>
    <dbReference type="NCBI Taxonomy" id="1608407"/>
    <lineage>
        <taxon>Bacteria</taxon>
        <taxon>Pseudomonadati</taxon>
        <taxon>Pseudomonadota</taxon>
        <taxon>Alphaproteobacteria</taxon>
        <taxon>Rhodobacterales</taxon>
        <taxon>Paracoccaceae</taxon>
        <taxon>Puniceibacterium</taxon>
    </lineage>
</organism>
<dbReference type="Pfam" id="PF13807">
    <property type="entry name" value="GNVR"/>
    <property type="match status" value="1"/>
</dbReference>
<keyword evidence="12" id="KW-1133">Transmembrane helix</keyword>
<comment type="catalytic activity">
    <reaction evidence="15">
        <text>L-tyrosyl-[protein] + ATP = O-phospho-L-tyrosyl-[protein] + ADP + H(+)</text>
        <dbReference type="Rhea" id="RHEA:10596"/>
        <dbReference type="Rhea" id="RHEA-COMP:10136"/>
        <dbReference type="Rhea" id="RHEA-COMP:20101"/>
        <dbReference type="ChEBI" id="CHEBI:15378"/>
        <dbReference type="ChEBI" id="CHEBI:30616"/>
        <dbReference type="ChEBI" id="CHEBI:46858"/>
        <dbReference type="ChEBI" id="CHEBI:61978"/>
        <dbReference type="ChEBI" id="CHEBI:456216"/>
        <dbReference type="EC" id="2.7.10.2"/>
    </reaction>
</comment>
<dbReference type="AlphaFoldDB" id="A0A238ZYA3"/>
<evidence type="ECO:0000256" key="9">
    <source>
        <dbReference type="ARBA" id="ARBA00022741"/>
    </source>
</evidence>
<dbReference type="PANTHER" id="PTHR32309:SF13">
    <property type="entry name" value="FERRIC ENTEROBACTIN TRANSPORT PROTEIN FEPE"/>
    <property type="match status" value="1"/>
</dbReference>
<name>A0A238ZYA3_9RHOB</name>
<keyword evidence="9" id="KW-0547">Nucleotide-binding</keyword>
<keyword evidence="21" id="KW-1185">Reference proteome</keyword>
<proteinExistence type="inferred from homology"/>
<feature type="coiled-coil region" evidence="16">
    <location>
        <begin position="311"/>
        <end position="345"/>
    </location>
</feature>
<evidence type="ECO:0000256" key="2">
    <source>
        <dbReference type="ARBA" id="ARBA00007316"/>
    </source>
</evidence>
<evidence type="ECO:0000256" key="13">
    <source>
        <dbReference type="ARBA" id="ARBA00023136"/>
    </source>
</evidence>
<evidence type="ECO:0000256" key="15">
    <source>
        <dbReference type="ARBA" id="ARBA00051245"/>
    </source>
</evidence>
<dbReference type="InterPro" id="IPR003856">
    <property type="entry name" value="LPS_length_determ_N"/>
</dbReference>
<dbReference type="SUPFAM" id="SSF52540">
    <property type="entry name" value="P-loop containing nucleoside triphosphate hydrolases"/>
    <property type="match status" value="1"/>
</dbReference>
<dbReference type="Gene3D" id="3.40.50.300">
    <property type="entry name" value="P-loop containing nucleotide triphosphate hydrolases"/>
    <property type="match status" value="1"/>
</dbReference>
<dbReference type="GO" id="GO:0005524">
    <property type="term" value="F:ATP binding"/>
    <property type="evidence" value="ECO:0007669"/>
    <property type="project" value="UniProtKB-KW"/>
</dbReference>
<comment type="subcellular location">
    <subcellularLocation>
        <location evidence="1">Cell inner membrane</location>
        <topology evidence="1">Multi-pass membrane protein</topology>
    </subcellularLocation>
</comment>
<reference evidence="20 21" key="1">
    <citation type="submission" date="2017-06" db="EMBL/GenBank/DDBJ databases">
        <authorList>
            <person name="Kim H.J."/>
            <person name="Triplett B.A."/>
        </authorList>
    </citation>
    <scope>NUCLEOTIDE SEQUENCE [LARGE SCALE GENOMIC DNA]</scope>
    <source>
        <strain evidence="20 21">DSM 29052</strain>
    </source>
</reference>
<dbReference type="InterPro" id="IPR032807">
    <property type="entry name" value="GNVR"/>
</dbReference>
<evidence type="ECO:0000256" key="8">
    <source>
        <dbReference type="ARBA" id="ARBA00022692"/>
    </source>
</evidence>
<dbReference type="Pfam" id="PF02706">
    <property type="entry name" value="Wzz"/>
    <property type="match status" value="1"/>
</dbReference>
<keyword evidence="5" id="KW-1003">Cell membrane</keyword>
<dbReference type="PANTHER" id="PTHR32309">
    <property type="entry name" value="TYROSINE-PROTEIN KINASE"/>
    <property type="match status" value="1"/>
</dbReference>
<dbReference type="InterPro" id="IPR025669">
    <property type="entry name" value="AAA_dom"/>
</dbReference>
<evidence type="ECO:0000256" key="1">
    <source>
        <dbReference type="ARBA" id="ARBA00004429"/>
    </source>
</evidence>
<dbReference type="NCBIfam" id="TIGR01007">
    <property type="entry name" value="eps_fam"/>
    <property type="match status" value="1"/>
</dbReference>
<dbReference type="CDD" id="cd05387">
    <property type="entry name" value="BY-kinase"/>
    <property type="match status" value="1"/>
</dbReference>
<evidence type="ECO:0000256" key="5">
    <source>
        <dbReference type="ARBA" id="ARBA00022475"/>
    </source>
</evidence>
<evidence type="ECO:0000256" key="6">
    <source>
        <dbReference type="ARBA" id="ARBA00022519"/>
    </source>
</evidence>
<comment type="similarity">
    <text evidence="3">Belongs to the etk/wzc family.</text>
</comment>
<dbReference type="Proteomes" id="UP000198417">
    <property type="component" value="Unassembled WGS sequence"/>
</dbReference>
<evidence type="ECO:0000259" key="18">
    <source>
        <dbReference type="Pfam" id="PF13614"/>
    </source>
</evidence>
<evidence type="ECO:0000256" key="7">
    <source>
        <dbReference type="ARBA" id="ARBA00022679"/>
    </source>
</evidence>
<sequence>MVLTWLWNGKLLILFFILVFAGASALYVDRAIVPIYRATSKIMITSQQEQVVDLESVVSGLASSDTVGINSEVEVLLSLSLLGKVVDRLDLTEDPEFNTYIREPGAKAQLKARIYSMIGLDIAERSMPDAETVRGDTTVNLRRAISVRNISNTLVFDLRAESVSPTKAALIANTLADVYIMDQIDVKYEATQRATGWLSTRVAELQTALEDAEAAVKNFRGNIDLVSQESLLAQERQLKDVRERLEGLNETLAAASERLASLQEAETYPEKAEVSRDPQLRDLLARIDDPNVQAMFDSRYENLVTRTGLEQQQQQQQRIALEESKQKLSEQIDRQSEDFIRLQQLTREAEASRLLYEYFLTRLKETSAQEGILQADSRILSPALVPKLPSAPDTQLIISMWGILGAVVGTALVILRHMAKTTVLTSRELEAMTGISTFGQVPKITARRRIDFVKYCIDKPTSEVAEAIRNIRTSIMLSNMDHEPKVIAMTSALPSEGKTSLSIALAQNVRGLGKKCLVIEGDVRRRIMTQTLSGKSLQSSQGIISALTGEQSLRDAVVYNELIDCDILQAEKTNVSAADIFSSKRFQNLLSEAREIYDFIIIDTPPVLLVTDTRIILQHVDASIFVVAWNQTTKQQVQEAIGVLESSNIRVSGLIFNKINRRTLEKMGYGTDYGKYGRNYYNV</sequence>
<evidence type="ECO:0000256" key="4">
    <source>
        <dbReference type="ARBA" id="ARBA00011903"/>
    </source>
</evidence>
<evidence type="ECO:0000259" key="17">
    <source>
        <dbReference type="Pfam" id="PF02706"/>
    </source>
</evidence>
<protein>
    <recommendedName>
        <fullName evidence="4">non-specific protein-tyrosine kinase</fullName>
        <ecNumber evidence="4">2.7.10.2</ecNumber>
    </recommendedName>
</protein>
<dbReference type="InterPro" id="IPR027417">
    <property type="entry name" value="P-loop_NTPase"/>
</dbReference>